<dbReference type="AlphaFoldDB" id="A0A2S7I5F2"/>
<gene>
    <name evidence="2" type="ORF">C3729_06980</name>
</gene>
<dbReference type="EMBL" id="PTPZ01000003">
    <property type="protein sequence ID" value="PPZ91798.1"/>
    <property type="molecule type" value="Genomic_DNA"/>
</dbReference>
<accession>A0A2S7I5F2</accession>
<reference evidence="2 3" key="1">
    <citation type="submission" date="2018-02" db="EMBL/GenBank/DDBJ databases">
        <title>Draft genome sequence of bacterial isolates from marine environment.</title>
        <authorList>
            <person name="Singh S.K."/>
            <person name="Hill R."/>
            <person name="Major S."/>
            <person name="Cai H."/>
            <person name="Li Y."/>
        </authorList>
    </citation>
    <scope>NUCLEOTIDE SEQUENCE [LARGE SCALE GENOMIC DNA]</scope>
    <source>
        <strain evidence="2 3">IMET F</strain>
    </source>
</reference>
<organism evidence="2 3">
    <name type="scientific">Cloacibacterium normanense</name>
    <dbReference type="NCBI Taxonomy" id="237258"/>
    <lineage>
        <taxon>Bacteria</taxon>
        <taxon>Pseudomonadati</taxon>
        <taxon>Bacteroidota</taxon>
        <taxon>Flavobacteriia</taxon>
        <taxon>Flavobacteriales</taxon>
        <taxon>Weeksellaceae</taxon>
    </lineage>
</organism>
<dbReference type="Proteomes" id="UP000238565">
    <property type="component" value="Unassembled WGS sequence"/>
</dbReference>
<evidence type="ECO:0000313" key="2">
    <source>
        <dbReference type="EMBL" id="PPZ91798.1"/>
    </source>
</evidence>
<protein>
    <submittedName>
        <fullName evidence="2">Uncharacterized protein</fullName>
    </submittedName>
</protein>
<evidence type="ECO:0000313" key="3">
    <source>
        <dbReference type="Proteomes" id="UP000238565"/>
    </source>
</evidence>
<evidence type="ECO:0000256" key="1">
    <source>
        <dbReference type="SAM" id="MobiDB-lite"/>
    </source>
</evidence>
<sequence>MIENSELQKIIDNLGLSKNDYLFLTIKTVYLYHMKSGEKNVEYREPSDFIFTRLYDNYSKNKFSKPKNISHILFQAGYNPDSPRMLIELKGWNYKGKNTPQNVNTKGHVIDDYSVNLLLGNILYENLDMSREKEFSKKEERTVATSNKSPKSKAVLQSKLSIRRSKISNTSNRKK</sequence>
<feature type="region of interest" description="Disordered" evidence="1">
    <location>
        <begin position="135"/>
        <end position="175"/>
    </location>
</feature>
<dbReference type="RefSeq" id="WP_104793487.1">
    <property type="nucleotide sequence ID" value="NZ_PTPZ01000003.1"/>
</dbReference>
<comment type="caution">
    <text evidence="2">The sequence shown here is derived from an EMBL/GenBank/DDBJ whole genome shotgun (WGS) entry which is preliminary data.</text>
</comment>
<feature type="compositionally biased region" description="Basic residues" evidence="1">
    <location>
        <begin position="161"/>
        <end position="175"/>
    </location>
</feature>
<proteinExistence type="predicted"/>
<name>A0A2S7I5F2_9FLAO</name>